<keyword evidence="2" id="KW-1133">Transmembrane helix</keyword>
<feature type="compositionally biased region" description="Low complexity" evidence="1">
    <location>
        <begin position="142"/>
        <end position="159"/>
    </location>
</feature>
<dbReference type="EMBL" id="SJFN01000001">
    <property type="protein sequence ID" value="TBW41256.1"/>
    <property type="molecule type" value="Genomic_DNA"/>
</dbReference>
<name>A0A4Q9VXN3_9HYPH</name>
<dbReference type="Pfam" id="PF10947">
    <property type="entry name" value="DUF2628"/>
    <property type="match status" value="1"/>
</dbReference>
<dbReference type="Proteomes" id="UP000292781">
    <property type="component" value="Unassembled WGS sequence"/>
</dbReference>
<gene>
    <name evidence="3" type="ORF">EYW49_00570</name>
</gene>
<keyword evidence="4" id="KW-1185">Reference proteome</keyword>
<keyword evidence="2" id="KW-0812">Transmembrane</keyword>
<dbReference type="OrthoDB" id="7285394at2"/>
<protein>
    <submittedName>
        <fullName evidence="3">DUF2628 domain-containing protein</fullName>
    </submittedName>
</protein>
<evidence type="ECO:0000313" key="4">
    <source>
        <dbReference type="Proteomes" id="UP000292781"/>
    </source>
</evidence>
<dbReference type="InterPro" id="IPR024399">
    <property type="entry name" value="DUF2628"/>
</dbReference>
<sequence length="178" mass="19325">MRCLRPRADWGTEAMAIWTVHAPDGDLAAANAADRLVFVREGFSWWALAVPFLWTLRHRLWAVFVGWALVALAIEVVDRFGDPTVATVIGAAFALWFAVSANDLRRWTLERRGLRLVALAQGANRDEAELRFFAGTAGETHPFPSATPPAAAAPSAPSAPRRDLPPIVGFAGLTRGTP</sequence>
<keyword evidence="2" id="KW-0472">Membrane</keyword>
<accession>A0A4Q9VXN3</accession>
<evidence type="ECO:0000256" key="1">
    <source>
        <dbReference type="SAM" id="MobiDB-lite"/>
    </source>
</evidence>
<reference evidence="3 4" key="1">
    <citation type="submission" date="2019-02" db="EMBL/GenBank/DDBJ databases">
        <title>Siculibacillus lacustris gen. nov., sp. nov., a new rosette-forming bacterium isolated from a freshwater crater lake (Lake St. Ana, Romania).</title>
        <authorList>
            <person name="Felfoldi T."/>
            <person name="Marton Z."/>
            <person name="Szabo A."/>
            <person name="Mentes A."/>
            <person name="Boka K."/>
            <person name="Marialigeti K."/>
            <person name="Mathe I."/>
            <person name="Koncz M."/>
            <person name="Schumann P."/>
            <person name="Toth E."/>
        </authorList>
    </citation>
    <scope>NUCLEOTIDE SEQUENCE [LARGE SCALE GENOMIC DNA]</scope>
    <source>
        <strain evidence="3 4">SA-279</strain>
    </source>
</reference>
<evidence type="ECO:0000256" key="2">
    <source>
        <dbReference type="SAM" id="Phobius"/>
    </source>
</evidence>
<feature type="transmembrane region" description="Helical" evidence="2">
    <location>
        <begin position="60"/>
        <end position="77"/>
    </location>
</feature>
<comment type="caution">
    <text evidence="3">The sequence shown here is derived from an EMBL/GenBank/DDBJ whole genome shotgun (WGS) entry which is preliminary data.</text>
</comment>
<dbReference type="AlphaFoldDB" id="A0A4Q9VXN3"/>
<organism evidence="3 4">
    <name type="scientific">Siculibacillus lacustris</name>
    <dbReference type="NCBI Taxonomy" id="1549641"/>
    <lineage>
        <taxon>Bacteria</taxon>
        <taxon>Pseudomonadati</taxon>
        <taxon>Pseudomonadota</taxon>
        <taxon>Alphaproteobacteria</taxon>
        <taxon>Hyphomicrobiales</taxon>
        <taxon>Ancalomicrobiaceae</taxon>
        <taxon>Siculibacillus</taxon>
    </lineage>
</organism>
<evidence type="ECO:0000313" key="3">
    <source>
        <dbReference type="EMBL" id="TBW41256.1"/>
    </source>
</evidence>
<feature type="transmembrane region" description="Helical" evidence="2">
    <location>
        <begin position="83"/>
        <end position="102"/>
    </location>
</feature>
<proteinExistence type="predicted"/>
<feature type="region of interest" description="Disordered" evidence="1">
    <location>
        <begin position="141"/>
        <end position="178"/>
    </location>
</feature>